<keyword evidence="2" id="KW-0012">Acyltransferase</keyword>
<comment type="caution">
    <text evidence="4">The sequence shown here is derived from an EMBL/GenBank/DDBJ whole genome shotgun (WGS) entry which is preliminary data.</text>
</comment>
<dbReference type="Pfam" id="PF00583">
    <property type="entry name" value="Acetyltransf_1"/>
    <property type="match status" value="1"/>
</dbReference>
<keyword evidence="5" id="KW-1185">Reference proteome</keyword>
<gene>
    <name evidence="4" type="ORF">EDE15_1767</name>
</gene>
<dbReference type="PANTHER" id="PTHR43877">
    <property type="entry name" value="AMINOALKYLPHOSPHONATE N-ACETYLTRANSFERASE-RELATED-RELATED"/>
    <property type="match status" value="1"/>
</dbReference>
<proteinExistence type="predicted"/>
<dbReference type="Gene3D" id="3.40.630.30">
    <property type="match status" value="1"/>
</dbReference>
<dbReference type="InterPro" id="IPR000182">
    <property type="entry name" value="GNAT_dom"/>
</dbReference>
<reference evidence="4 5" key="1">
    <citation type="submission" date="2018-12" db="EMBL/GenBank/DDBJ databases">
        <title>Sequencing of bacterial isolates from soil warming experiment in Harvard Forest, Massachusetts, USA.</title>
        <authorList>
            <person name="Deangelis K."/>
        </authorList>
    </citation>
    <scope>NUCLEOTIDE SEQUENCE [LARGE SCALE GENOMIC DNA]</scope>
    <source>
        <strain evidence="4 5">EB153</strain>
    </source>
</reference>
<dbReference type="Proteomes" id="UP000269669">
    <property type="component" value="Unassembled WGS sequence"/>
</dbReference>
<sequence length="154" mass="16843">MIVTDDSLPRDLVVRGIALEDAMAVAELCGQLGYPASDAEIVERIKDLLTRAGDQVAYVACLGDEVVGWLEVSIVHHLQSAPYALIGGLVVRDGVRSLGVGRRLCAEVEEWSRGKGMGVLRVSSRMTRKDAHRFYLRNGFLQTKTSAVFEKVLS</sequence>
<dbReference type="EMBL" id="RSDW01000001">
    <property type="protein sequence ID" value="RSL16256.1"/>
    <property type="molecule type" value="Genomic_DNA"/>
</dbReference>
<organism evidence="4 5">
    <name type="scientific">Edaphobacter aggregans</name>
    <dbReference type="NCBI Taxonomy" id="570835"/>
    <lineage>
        <taxon>Bacteria</taxon>
        <taxon>Pseudomonadati</taxon>
        <taxon>Acidobacteriota</taxon>
        <taxon>Terriglobia</taxon>
        <taxon>Terriglobales</taxon>
        <taxon>Acidobacteriaceae</taxon>
        <taxon>Edaphobacter</taxon>
    </lineage>
</organism>
<name>A0A3R9WFX2_9BACT</name>
<dbReference type="CDD" id="cd04301">
    <property type="entry name" value="NAT_SF"/>
    <property type="match status" value="1"/>
</dbReference>
<dbReference type="SUPFAM" id="SSF55729">
    <property type="entry name" value="Acyl-CoA N-acyltransferases (Nat)"/>
    <property type="match status" value="1"/>
</dbReference>
<protein>
    <submittedName>
        <fullName evidence="4">Putative N-acetyltransferase YhbS</fullName>
    </submittedName>
</protein>
<dbReference type="InterPro" id="IPR050832">
    <property type="entry name" value="Bact_Acetyltransf"/>
</dbReference>
<evidence type="ECO:0000259" key="3">
    <source>
        <dbReference type="PROSITE" id="PS51186"/>
    </source>
</evidence>
<evidence type="ECO:0000256" key="2">
    <source>
        <dbReference type="ARBA" id="ARBA00023315"/>
    </source>
</evidence>
<dbReference type="InterPro" id="IPR016181">
    <property type="entry name" value="Acyl_CoA_acyltransferase"/>
</dbReference>
<feature type="domain" description="N-acetyltransferase" evidence="3">
    <location>
        <begin position="12"/>
        <end position="154"/>
    </location>
</feature>
<dbReference type="GO" id="GO:0016747">
    <property type="term" value="F:acyltransferase activity, transferring groups other than amino-acyl groups"/>
    <property type="evidence" value="ECO:0007669"/>
    <property type="project" value="InterPro"/>
</dbReference>
<dbReference type="OrthoDB" id="9789603at2"/>
<keyword evidence="1 4" id="KW-0808">Transferase</keyword>
<dbReference type="AlphaFoldDB" id="A0A3R9WFX2"/>
<evidence type="ECO:0000313" key="4">
    <source>
        <dbReference type="EMBL" id="RSL16256.1"/>
    </source>
</evidence>
<evidence type="ECO:0000256" key="1">
    <source>
        <dbReference type="ARBA" id="ARBA00022679"/>
    </source>
</evidence>
<accession>A0A3R9WFX2</accession>
<evidence type="ECO:0000313" key="5">
    <source>
        <dbReference type="Proteomes" id="UP000269669"/>
    </source>
</evidence>
<dbReference type="PROSITE" id="PS51186">
    <property type="entry name" value="GNAT"/>
    <property type="match status" value="1"/>
</dbReference>
<dbReference type="PANTHER" id="PTHR43877:SF2">
    <property type="entry name" value="AMINOALKYLPHOSPHONATE N-ACETYLTRANSFERASE-RELATED"/>
    <property type="match status" value="1"/>
</dbReference>